<dbReference type="EMBL" id="MU274900">
    <property type="protein sequence ID" value="KAI0094349.1"/>
    <property type="molecule type" value="Genomic_DNA"/>
</dbReference>
<comment type="caution">
    <text evidence="1">The sequence shown here is derived from an EMBL/GenBank/DDBJ whole genome shotgun (WGS) entry which is preliminary data.</text>
</comment>
<protein>
    <submittedName>
        <fullName evidence="1">Uncharacterized protein</fullName>
    </submittedName>
</protein>
<keyword evidence="2" id="KW-1185">Reference proteome</keyword>
<proteinExistence type="predicted"/>
<reference evidence="1" key="1">
    <citation type="journal article" date="2021" name="Environ. Microbiol.">
        <title>Gene family expansions and transcriptome signatures uncover fungal adaptations to wood decay.</title>
        <authorList>
            <person name="Hage H."/>
            <person name="Miyauchi S."/>
            <person name="Viragh M."/>
            <person name="Drula E."/>
            <person name="Min B."/>
            <person name="Chaduli D."/>
            <person name="Navarro D."/>
            <person name="Favel A."/>
            <person name="Norest M."/>
            <person name="Lesage-Meessen L."/>
            <person name="Balint B."/>
            <person name="Merenyi Z."/>
            <person name="de Eugenio L."/>
            <person name="Morin E."/>
            <person name="Martinez A.T."/>
            <person name="Baldrian P."/>
            <person name="Stursova M."/>
            <person name="Martinez M.J."/>
            <person name="Novotny C."/>
            <person name="Magnuson J.K."/>
            <person name="Spatafora J.W."/>
            <person name="Maurice S."/>
            <person name="Pangilinan J."/>
            <person name="Andreopoulos W."/>
            <person name="LaButti K."/>
            <person name="Hundley H."/>
            <person name="Na H."/>
            <person name="Kuo A."/>
            <person name="Barry K."/>
            <person name="Lipzen A."/>
            <person name="Henrissat B."/>
            <person name="Riley R."/>
            <person name="Ahrendt S."/>
            <person name="Nagy L.G."/>
            <person name="Grigoriev I.V."/>
            <person name="Martin F."/>
            <person name="Rosso M.N."/>
        </authorList>
    </citation>
    <scope>NUCLEOTIDE SEQUENCE</scope>
    <source>
        <strain evidence="1">CBS 384.51</strain>
    </source>
</reference>
<evidence type="ECO:0000313" key="2">
    <source>
        <dbReference type="Proteomes" id="UP001055072"/>
    </source>
</evidence>
<gene>
    <name evidence="1" type="ORF">BDY19DRAFT_1044219</name>
</gene>
<evidence type="ECO:0000313" key="1">
    <source>
        <dbReference type="EMBL" id="KAI0094349.1"/>
    </source>
</evidence>
<organism evidence="1 2">
    <name type="scientific">Irpex rosettiformis</name>
    <dbReference type="NCBI Taxonomy" id="378272"/>
    <lineage>
        <taxon>Eukaryota</taxon>
        <taxon>Fungi</taxon>
        <taxon>Dikarya</taxon>
        <taxon>Basidiomycota</taxon>
        <taxon>Agaricomycotina</taxon>
        <taxon>Agaricomycetes</taxon>
        <taxon>Polyporales</taxon>
        <taxon>Irpicaceae</taxon>
        <taxon>Irpex</taxon>
    </lineage>
</organism>
<dbReference type="Proteomes" id="UP001055072">
    <property type="component" value="Unassembled WGS sequence"/>
</dbReference>
<sequence>MFHGMDVQHPLKKVLQLSHRIRKQAPSIPPRTPTQRPRLSLSLPDVFPITDYLIRSGWKHSVAEYLSDIYTQNAKQLKLVYEEHMNDAVNTSLAVAPHADIPQNIPRIHAAYVKIYRDALAKMMELAKQRIMQSTTQRASGVSDNQGPFKQTAVFILEKAFLDNPYPDAGQKQTIASLTGMGYKQVHVWFQNKRSRSRREGKEVRRAAFVIKSGDDPRVMCDRISRFNSSSLPASRKSQLTRPDTQSTPVSCSFHNDRPPHAFPNIFSPISDYTPFPVLVGKQAFDTPWLRHTAVERCGSNANDAPIDIDQLCSPLSCLVLTDEQSPAKASSSKASRWTRRLRDHVAACFPVLIRPPTAPLPALVPATVTVHATTTTRSSASPSLSKHTIRVATSSATSTRQPSTRKSANALPQRVPQSLQKLARDSMHPYQSGKSSRPKAQQARLSRFSSVSSISSLASDNSCSSRASSASLDSPPPSTPPSLPAVLSQSVKVSAPDLIFSPSQDLDRLFGNTDPSRRSLLAHPPQVQVVQ</sequence>
<accession>A0ACB8UJA3</accession>
<name>A0ACB8UJA3_9APHY</name>